<keyword evidence="1" id="KW-0472">Membrane</keyword>
<dbReference type="InterPro" id="IPR018702">
    <property type="entry name" value="DUF2207"/>
</dbReference>
<keyword evidence="2" id="KW-0732">Signal</keyword>
<evidence type="ECO:0000256" key="1">
    <source>
        <dbReference type="SAM" id="Phobius"/>
    </source>
</evidence>
<reference evidence="4 5" key="1">
    <citation type="submission" date="2019-04" db="EMBL/GenBank/DDBJ databases">
        <title>Microbes associate with the intestines of laboratory mice.</title>
        <authorList>
            <person name="Navarre W."/>
            <person name="Wong E."/>
            <person name="Huang K."/>
            <person name="Tropini C."/>
            <person name="Ng K."/>
            <person name="Yu B."/>
        </authorList>
    </citation>
    <scope>NUCLEOTIDE SEQUENCE [LARGE SCALE GENOMIC DNA]</scope>
    <source>
        <strain evidence="4 5">NM50_B9-20</strain>
    </source>
</reference>
<protein>
    <submittedName>
        <fullName evidence="4">DUF2207 domain-containing protein</fullName>
    </submittedName>
</protein>
<evidence type="ECO:0000256" key="2">
    <source>
        <dbReference type="SAM" id="SignalP"/>
    </source>
</evidence>
<dbReference type="Proteomes" id="UP000306888">
    <property type="component" value="Unassembled WGS sequence"/>
</dbReference>
<dbReference type="RefSeq" id="WP_136005234.1">
    <property type="nucleotide sequence ID" value="NZ_SRYR01000001.1"/>
</dbReference>
<keyword evidence="1" id="KW-1133">Transmembrane helix</keyword>
<feature type="chain" id="PRO_5020360509" evidence="2">
    <location>
        <begin position="22"/>
        <end position="534"/>
    </location>
</feature>
<evidence type="ECO:0000259" key="3">
    <source>
        <dbReference type="Pfam" id="PF09972"/>
    </source>
</evidence>
<feature type="signal peptide" evidence="2">
    <location>
        <begin position="1"/>
        <end position="21"/>
    </location>
</feature>
<feature type="domain" description="DUF2207" evidence="3">
    <location>
        <begin position="28"/>
        <end position="202"/>
    </location>
</feature>
<feature type="transmembrane region" description="Helical" evidence="1">
    <location>
        <begin position="237"/>
        <end position="255"/>
    </location>
</feature>
<gene>
    <name evidence="4" type="ORF">E5347_05110</name>
</gene>
<proteinExistence type="predicted"/>
<name>A0A4S2DP86_9CLOT</name>
<sequence length="534" mass="61652">MKKLLTILFSLLLLFPKQVLADSKSYTIQDLLINAEIQENGDILVEETFTYNFKGSFNGIYIDLNMNKIDDYEILEVTTEEKYNEITIPKSENNDNNTYETNLDNEKLQIKIYSKSADEIKKFRLKYKAIGAAKKYSDSSLLNWSFYTASSDNPVNNINLNITLKDYPFDLNILNYTVFGDGSFKTNTSEDLISISGNDLTSDIGVQLNFQKDFLNMQEINRTSTEAIEDDDFKLEYLVIPISILILVGVILFILKKIKDKKFNEELSKYRSLATYPEDKYLPYIPSNLSPALVAYMTNKKDLQWSLVPCTLLYLVKLGVYEVDTNVTTEKEFNNITFKRVSDIDDKYFSHLEVFINWFKKYENHYNEFSFQGIKNKIENNLKESEKFKNSFYDFINEVRLNGSSLNFYITIKGREVLNNETYIEYCQWQSYKNYILYDTNKENIDVRDLLIYSSALGLKNSQITDLISENNLDRGYDPFFSYYFAYNMIFFNDIRTSAESLIDQNNASNNDSYSSFSSGGGFSGGGGGGSGAF</sequence>
<dbReference type="OrthoDB" id="5507254at2"/>
<dbReference type="AlphaFoldDB" id="A0A4S2DP86"/>
<keyword evidence="5" id="KW-1185">Reference proteome</keyword>
<accession>A0A4S2DP86</accession>
<dbReference type="EMBL" id="SRYR01000001">
    <property type="protein sequence ID" value="TGY44199.1"/>
    <property type="molecule type" value="Genomic_DNA"/>
</dbReference>
<evidence type="ECO:0000313" key="4">
    <source>
        <dbReference type="EMBL" id="TGY44199.1"/>
    </source>
</evidence>
<evidence type="ECO:0000313" key="5">
    <source>
        <dbReference type="Proteomes" id="UP000306888"/>
    </source>
</evidence>
<organism evidence="4 5">
    <name type="scientific">Clostridium sartagoforme</name>
    <dbReference type="NCBI Taxonomy" id="84031"/>
    <lineage>
        <taxon>Bacteria</taxon>
        <taxon>Bacillati</taxon>
        <taxon>Bacillota</taxon>
        <taxon>Clostridia</taxon>
        <taxon>Eubacteriales</taxon>
        <taxon>Clostridiaceae</taxon>
        <taxon>Clostridium</taxon>
    </lineage>
</organism>
<comment type="caution">
    <text evidence="4">The sequence shown here is derived from an EMBL/GenBank/DDBJ whole genome shotgun (WGS) entry which is preliminary data.</text>
</comment>
<keyword evidence="1" id="KW-0812">Transmembrane</keyword>
<dbReference type="Pfam" id="PF09972">
    <property type="entry name" value="DUF2207"/>
    <property type="match status" value="1"/>
</dbReference>